<feature type="region of interest" description="Disordered" evidence="1">
    <location>
        <begin position="42"/>
        <end position="66"/>
    </location>
</feature>
<dbReference type="AlphaFoldDB" id="A0A8J3VTL1"/>
<evidence type="ECO:0000256" key="1">
    <source>
        <dbReference type="SAM" id="MobiDB-lite"/>
    </source>
</evidence>
<dbReference type="Proteomes" id="UP000642748">
    <property type="component" value="Unassembled WGS sequence"/>
</dbReference>
<feature type="chain" id="PRO_5035327733" evidence="2">
    <location>
        <begin position="32"/>
        <end position="604"/>
    </location>
</feature>
<gene>
    <name evidence="3" type="ORF">Raf01_57950</name>
</gene>
<keyword evidence="4" id="KW-1185">Reference proteome</keyword>
<proteinExistence type="predicted"/>
<dbReference type="RefSeq" id="WP_203921173.1">
    <property type="nucleotide sequence ID" value="NZ_BONZ01000056.1"/>
</dbReference>
<dbReference type="EMBL" id="BONZ01000056">
    <property type="protein sequence ID" value="GIH17623.1"/>
    <property type="molecule type" value="Genomic_DNA"/>
</dbReference>
<organism evidence="3 4">
    <name type="scientific">Rugosimonospora africana</name>
    <dbReference type="NCBI Taxonomy" id="556532"/>
    <lineage>
        <taxon>Bacteria</taxon>
        <taxon>Bacillati</taxon>
        <taxon>Actinomycetota</taxon>
        <taxon>Actinomycetes</taxon>
        <taxon>Micromonosporales</taxon>
        <taxon>Micromonosporaceae</taxon>
        <taxon>Rugosimonospora</taxon>
    </lineage>
</organism>
<dbReference type="InterPro" id="IPR036278">
    <property type="entry name" value="Sialidase_sf"/>
</dbReference>
<dbReference type="CDD" id="cd15482">
    <property type="entry name" value="Sialidase_non-viral"/>
    <property type="match status" value="1"/>
</dbReference>
<feature type="signal peptide" evidence="2">
    <location>
        <begin position="1"/>
        <end position="31"/>
    </location>
</feature>
<dbReference type="SUPFAM" id="SSF50939">
    <property type="entry name" value="Sialidases"/>
    <property type="match status" value="1"/>
</dbReference>
<feature type="compositionally biased region" description="Low complexity" evidence="1">
    <location>
        <begin position="52"/>
        <end position="61"/>
    </location>
</feature>
<dbReference type="Gene3D" id="2.120.10.10">
    <property type="match status" value="2"/>
</dbReference>
<accession>A0A8J3VTL1</accession>
<evidence type="ECO:0000313" key="3">
    <source>
        <dbReference type="EMBL" id="GIH17623.1"/>
    </source>
</evidence>
<reference evidence="3" key="1">
    <citation type="submission" date="2021-01" db="EMBL/GenBank/DDBJ databases">
        <title>Whole genome shotgun sequence of Rugosimonospora africana NBRC 104875.</title>
        <authorList>
            <person name="Komaki H."/>
            <person name="Tamura T."/>
        </authorList>
    </citation>
    <scope>NUCLEOTIDE SEQUENCE</scope>
    <source>
        <strain evidence="3">NBRC 104875</strain>
    </source>
</reference>
<comment type="caution">
    <text evidence="3">The sequence shown here is derived from an EMBL/GenBank/DDBJ whole genome shotgun (WGS) entry which is preliminary data.</text>
</comment>
<keyword evidence="2" id="KW-0732">Signal</keyword>
<name>A0A8J3VTL1_9ACTN</name>
<sequence length="604" mass="63931">MTSGRLRFVAVATVSTLAALALALAGQPASAALTTHTGTGAVSAGRNGGAGAAKPAPADPGTTHRARARALDDDEPSEHTVPNDLLKEQFAEGEEDEGGDEPTLSALCQDYIGKPNPYRDPAPNLDLIKGDTVVPVGSQAGCSSAQNETTIAVNPYNPRNVVAGSNDYRIFNDREQRNDSTGVALTSFDGGRTWKDVVLPHLGYDTGATGALSYMDSAGDPAIAFGPGNTVYYANLVFSRVVPTDGSQQASGLTVSVSHDGGLTWGDPAILQLDGVTAAGAPVPTDVFNDKEWIAADPTSGTVYVTWTRFTYDSDGNYLESPIMSVRSGNFGRTWSGATRVSPTLDRFKGGITPFGSGSNPQVGNDGTLYIAYETSICATADCDAADDHDAVVMATSRDGGRTYRSQEVSSDFDFPETLTGENFRLNSFPQLAYDRLTDRLWITWADDRDGRYSNGSSVKTNGDTFLVGSKHGSAGWSKPVKLGSGTDEWFPAVAAVGNRVVVSYYTRTFDPHGIGVDYAYSAGWGDNLGGLRRITTQTANPQVQFVSTDEDGNVLQGVFIGDYSALAMGIDFVAHPCWTDFRGNPGTTDPNQDVYSQGIPALF</sequence>
<evidence type="ECO:0000256" key="2">
    <source>
        <dbReference type="SAM" id="SignalP"/>
    </source>
</evidence>
<evidence type="ECO:0000313" key="4">
    <source>
        <dbReference type="Proteomes" id="UP000642748"/>
    </source>
</evidence>
<protein>
    <submittedName>
        <fullName evidence="3">Neuraminidase</fullName>
    </submittedName>
</protein>